<dbReference type="Proteomes" id="UP000235220">
    <property type="component" value="Chromosome 16"/>
</dbReference>
<gene>
    <name evidence="8" type="primary">LOC109007456</name>
</gene>
<proteinExistence type="predicted"/>
<reference evidence="8" key="1">
    <citation type="submission" date="2025-08" db="UniProtKB">
        <authorList>
            <consortium name="RefSeq"/>
        </authorList>
    </citation>
    <scope>IDENTIFICATION</scope>
    <source>
        <tissue evidence="8">Leaves</tissue>
    </source>
</reference>
<evidence type="ECO:0000256" key="6">
    <source>
        <dbReference type="ARBA" id="ARBA00023242"/>
    </source>
</evidence>
<dbReference type="PANTHER" id="PTHR46373">
    <property type="entry name" value="PROTEIN RKD4"/>
    <property type="match status" value="1"/>
</dbReference>
<dbReference type="KEGG" id="jre:109007456"/>
<dbReference type="STRING" id="51240.A0A2I4GFJ4"/>
<dbReference type="PROSITE" id="PS51519">
    <property type="entry name" value="RWP_RK"/>
    <property type="match status" value="1"/>
</dbReference>
<dbReference type="Pfam" id="PF02042">
    <property type="entry name" value="RWP-RK"/>
    <property type="match status" value="1"/>
</dbReference>
<evidence type="ECO:0000256" key="3">
    <source>
        <dbReference type="ARBA" id="ARBA00023054"/>
    </source>
</evidence>
<evidence type="ECO:0000313" key="8">
    <source>
        <dbReference type="RefSeq" id="XP_018842674.1"/>
    </source>
</evidence>
<dbReference type="RefSeq" id="XP_018842674.1">
    <property type="nucleotide sequence ID" value="XM_018987129.1"/>
</dbReference>
<dbReference type="AlphaFoldDB" id="A0A2I4GFJ4"/>
<evidence type="ECO:0000256" key="4">
    <source>
        <dbReference type="ARBA" id="ARBA00023125"/>
    </source>
</evidence>
<name>A0A2I4GFJ4_JUGRE</name>
<keyword evidence="5" id="KW-0804">Transcription</keyword>
<keyword evidence="6" id="KW-0539">Nucleus</keyword>
<organism evidence="7 8">
    <name type="scientific">Juglans regia</name>
    <name type="common">English walnut</name>
    <dbReference type="NCBI Taxonomy" id="51240"/>
    <lineage>
        <taxon>Eukaryota</taxon>
        <taxon>Viridiplantae</taxon>
        <taxon>Streptophyta</taxon>
        <taxon>Embryophyta</taxon>
        <taxon>Tracheophyta</taxon>
        <taxon>Spermatophyta</taxon>
        <taxon>Magnoliopsida</taxon>
        <taxon>eudicotyledons</taxon>
        <taxon>Gunneridae</taxon>
        <taxon>Pentapetalae</taxon>
        <taxon>rosids</taxon>
        <taxon>fabids</taxon>
        <taxon>Fagales</taxon>
        <taxon>Juglandaceae</taxon>
        <taxon>Juglans</taxon>
    </lineage>
</organism>
<evidence type="ECO:0000256" key="1">
    <source>
        <dbReference type="ARBA" id="ARBA00004049"/>
    </source>
</evidence>
<evidence type="ECO:0000313" key="7">
    <source>
        <dbReference type="Proteomes" id="UP000235220"/>
    </source>
</evidence>
<keyword evidence="7" id="KW-1185">Reference proteome</keyword>
<dbReference type="Gramene" id="Jr16_05680_p1">
    <property type="protein sequence ID" value="cds.Jr16_05680_p1"/>
    <property type="gene ID" value="Jr16_05680"/>
</dbReference>
<keyword evidence="3" id="KW-0175">Coiled coil</keyword>
<dbReference type="GeneID" id="109007456"/>
<dbReference type="SMR" id="A0A2I4GFJ4"/>
<dbReference type="InterPro" id="IPR003035">
    <property type="entry name" value="RWP-RK_dom"/>
</dbReference>
<evidence type="ECO:0000256" key="5">
    <source>
        <dbReference type="ARBA" id="ARBA00023163"/>
    </source>
</evidence>
<dbReference type="PANTHER" id="PTHR46373:SF20">
    <property type="entry name" value="PROTEIN RKD1"/>
    <property type="match status" value="1"/>
</dbReference>
<evidence type="ECO:0000256" key="2">
    <source>
        <dbReference type="ARBA" id="ARBA00023015"/>
    </source>
</evidence>
<accession>A0A2I4GFJ4</accession>
<keyword evidence="2" id="KW-0805">Transcription regulation</keyword>
<comment type="function">
    <text evidence="1">Putative transcription factor.</text>
</comment>
<dbReference type="InterPro" id="IPR044607">
    <property type="entry name" value="RKD-like"/>
</dbReference>
<protein>
    <submittedName>
        <fullName evidence="8">Protein RKD4</fullName>
    </submittedName>
</protein>
<keyword evidence="4" id="KW-0238">DNA-binding</keyword>
<sequence>MEEESAELSSWSSMEVALNLSLIPCEVAEGNRERDELQRRILELPPLDCYFELDPLPFPHGNKQLYITEFKNFEALNPDFFSAEPDFPLFYEDVAVDQSPLNSVTDSIGQFENLATYLSEYSTIIHQGEYQSSNNTEEEKRTISGRKKMAVLELDEIQKHFDIPITKAAKKMNVGLTVLKKRCRELNIKRWPHRKLKSLTSLINNVKELGLTKEIETLEEHKKILEKLPDAELTERTRKLRQACFKANYKKRRTLGDDTVFVEGQGKSEEKCVILYIFYG</sequence>
<dbReference type="GO" id="GO:0003700">
    <property type="term" value="F:DNA-binding transcription factor activity"/>
    <property type="evidence" value="ECO:0007669"/>
    <property type="project" value="InterPro"/>
</dbReference>
<dbReference type="OrthoDB" id="6270329at2759"/>
<dbReference type="GO" id="GO:0003677">
    <property type="term" value="F:DNA binding"/>
    <property type="evidence" value="ECO:0007669"/>
    <property type="project" value="UniProtKB-KW"/>
</dbReference>